<dbReference type="AlphaFoldDB" id="A0A542EJW3"/>
<dbReference type="GO" id="GO:0046983">
    <property type="term" value="F:protein dimerization activity"/>
    <property type="evidence" value="ECO:0007669"/>
    <property type="project" value="InterPro"/>
</dbReference>
<dbReference type="InterPro" id="IPR003594">
    <property type="entry name" value="HATPase_dom"/>
</dbReference>
<dbReference type="GO" id="GO:0000155">
    <property type="term" value="F:phosphorelay sensor kinase activity"/>
    <property type="evidence" value="ECO:0007669"/>
    <property type="project" value="InterPro"/>
</dbReference>
<dbReference type="RefSeq" id="WP_141929037.1">
    <property type="nucleotide sequence ID" value="NZ_BAABCI010000036.1"/>
</dbReference>
<comment type="caution">
    <text evidence="6">The sequence shown here is derived from an EMBL/GenBank/DDBJ whole genome shotgun (WGS) entry which is preliminary data.</text>
</comment>
<keyword evidence="1" id="KW-0808">Transferase</keyword>
<protein>
    <submittedName>
        <fullName evidence="6">Histidine kinase</fullName>
    </submittedName>
</protein>
<dbReference type="InterPro" id="IPR003018">
    <property type="entry name" value="GAF"/>
</dbReference>
<evidence type="ECO:0000313" key="6">
    <source>
        <dbReference type="EMBL" id="TQJ15486.1"/>
    </source>
</evidence>
<keyword evidence="7" id="KW-1185">Reference proteome</keyword>
<dbReference type="PANTHER" id="PTHR24421:SF56">
    <property type="entry name" value="OXYGEN SENSOR HISTIDINE KINASE RESPONSE REGULATOR DOST"/>
    <property type="match status" value="1"/>
</dbReference>
<feature type="region of interest" description="Disordered" evidence="4">
    <location>
        <begin position="478"/>
        <end position="498"/>
    </location>
</feature>
<proteinExistence type="predicted"/>
<dbReference type="SUPFAM" id="SSF55874">
    <property type="entry name" value="ATPase domain of HSP90 chaperone/DNA topoisomerase II/histidine kinase"/>
    <property type="match status" value="1"/>
</dbReference>
<dbReference type="InterPro" id="IPR036890">
    <property type="entry name" value="HATPase_C_sf"/>
</dbReference>
<dbReference type="InterPro" id="IPR011712">
    <property type="entry name" value="Sig_transdc_His_kin_sub3_dim/P"/>
</dbReference>
<dbReference type="SMART" id="SM00065">
    <property type="entry name" value="GAF"/>
    <property type="match status" value="1"/>
</dbReference>
<dbReference type="OrthoDB" id="5241249at2"/>
<dbReference type="Gene3D" id="3.30.565.10">
    <property type="entry name" value="Histidine kinase-like ATPase, C-terminal domain"/>
    <property type="match status" value="1"/>
</dbReference>
<dbReference type="GO" id="GO:0016020">
    <property type="term" value="C:membrane"/>
    <property type="evidence" value="ECO:0007669"/>
    <property type="project" value="InterPro"/>
</dbReference>
<gene>
    <name evidence="6" type="ORF">FB459_3042</name>
</gene>
<organism evidence="6 7">
    <name type="scientific">Yimella lutea</name>
    <dbReference type="NCBI Taxonomy" id="587872"/>
    <lineage>
        <taxon>Bacteria</taxon>
        <taxon>Bacillati</taxon>
        <taxon>Actinomycetota</taxon>
        <taxon>Actinomycetes</taxon>
        <taxon>Micrococcales</taxon>
        <taxon>Dermacoccaceae</taxon>
        <taxon>Yimella</taxon>
    </lineage>
</organism>
<dbReference type="Pfam" id="PF07730">
    <property type="entry name" value="HisKA_3"/>
    <property type="match status" value="1"/>
</dbReference>
<evidence type="ECO:0000256" key="3">
    <source>
        <dbReference type="ARBA" id="ARBA00023012"/>
    </source>
</evidence>
<reference evidence="6 7" key="1">
    <citation type="submission" date="2019-06" db="EMBL/GenBank/DDBJ databases">
        <title>Sequencing the genomes of 1000 actinobacteria strains.</title>
        <authorList>
            <person name="Klenk H.-P."/>
        </authorList>
    </citation>
    <scope>NUCLEOTIDE SEQUENCE [LARGE SCALE GENOMIC DNA]</scope>
    <source>
        <strain evidence="6 7">DSM 19828</strain>
    </source>
</reference>
<evidence type="ECO:0000259" key="5">
    <source>
        <dbReference type="SMART" id="SM00065"/>
    </source>
</evidence>
<dbReference type="Gene3D" id="3.30.450.40">
    <property type="match status" value="1"/>
</dbReference>
<dbReference type="Pfam" id="PF13185">
    <property type="entry name" value="GAF_2"/>
    <property type="match status" value="1"/>
</dbReference>
<feature type="domain" description="GAF" evidence="5">
    <location>
        <begin position="27"/>
        <end position="173"/>
    </location>
</feature>
<dbReference type="Pfam" id="PF02518">
    <property type="entry name" value="HATPase_c"/>
    <property type="match status" value="1"/>
</dbReference>
<dbReference type="SUPFAM" id="SSF55781">
    <property type="entry name" value="GAF domain-like"/>
    <property type="match status" value="1"/>
</dbReference>
<dbReference type="PANTHER" id="PTHR24421">
    <property type="entry name" value="NITRATE/NITRITE SENSOR PROTEIN NARX-RELATED"/>
    <property type="match status" value="1"/>
</dbReference>
<accession>A0A542EJW3</accession>
<evidence type="ECO:0000256" key="1">
    <source>
        <dbReference type="ARBA" id="ARBA00022679"/>
    </source>
</evidence>
<dbReference type="EMBL" id="VFMO01000001">
    <property type="protein sequence ID" value="TQJ15486.1"/>
    <property type="molecule type" value="Genomic_DNA"/>
</dbReference>
<dbReference type="InterPro" id="IPR050482">
    <property type="entry name" value="Sensor_HK_TwoCompSys"/>
</dbReference>
<dbReference type="Gene3D" id="1.20.5.1930">
    <property type="match status" value="1"/>
</dbReference>
<keyword evidence="3" id="KW-0902">Two-component regulatory system</keyword>
<dbReference type="Proteomes" id="UP000320806">
    <property type="component" value="Unassembled WGS sequence"/>
</dbReference>
<name>A0A542EJW3_9MICO</name>
<sequence>MPERLLPTADPIRRVLDAVAQVTGELELESVLDNIVRTACELVGARYGALGIVDTAGELHGLIFHGVDASKCPIRETPHGRGILRLLIDDPRPIRMAKMTDHPVSVGMPAAHKHMESFLGVPVQGRGKVFGNLYLTEKIAANEFSDEDLAITQSLAAAASIAIDNAQLFQAATARERWLQAGVDAVDIIEKEGWTPDVWQRLSQHLRSVVGADLVRLRDAPDESTRLLTDDELSAWGLIPARDTGLLLVIEAGGERLCAMELAWRGGKDTVRDPIVEQGRSLADRVAGAWLLGRRRAELERLAVLEDRDRIARDLHDVVIQRLFATGLSVQATLGSLPAAAQPRINRVVDDLDETIKQIRRTIFELQTGPVALTLPAQLNALANDSATAMGHTAQIELHGDISCLSDELAADILTVLRECFANVARHAHADVTTARIGVDPSGVRITVQDNGVGIDQTVSRRSGLANIRDRAVARGGSCKVEPRPEGGTRVDWQAPTG</sequence>
<evidence type="ECO:0000256" key="2">
    <source>
        <dbReference type="ARBA" id="ARBA00022777"/>
    </source>
</evidence>
<evidence type="ECO:0000256" key="4">
    <source>
        <dbReference type="SAM" id="MobiDB-lite"/>
    </source>
</evidence>
<dbReference type="InterPro" id="IPR029016">
    <property type="entry name" value="GAF-like_dom_sf"/>
</dbReference>
<evidence type="ECO:0000313" key="7">
    <source>
        <dbReference type="Proteomes" id="UP000320806"/>
    </source>
</evidence>
<dbReference type="CDD" id="cd16917">
    <property type="entry name" value="HATPase_UhpB-NarQ-NarX-like"/>
    <property type="match status" value="1"/>
</dbReference>
<keyword evidence="2 6" id="KW-0418">Kinase</keyword>